<dbReference type="RefSeq" id="WP_272102760.1">
    <property type="nucleotide sequence ID" value="NZ_JAQNDK010000005.1"/>
</dbReference>
<keyword evidence="4" id="KW-1185">Reference proteome</keyword>
<comment type="caution">
    <text evidence="3">The sequence shown here is derived from an EMBL/GenBank/DDBJ whole genome shotgun (WGS) entry which is preliminary data.</text>
</comment>
<dbReference type="EMBL" id="JAQNDK010000005">
    <property type="protein sequence ID" value="MDC0684631.1"/>
    <property type="molecule type" value="Genomic_DNA"/>
</dbReference>
<proteinExistence type="predicted"/>
<keyword evidence="2" id="KW-0472">Membrane</keyword>
<accession>A0ABT5CDW7</accession>
<keyword evidence="2" id="KW-1133">Transmembrane helix</keyword>
<sequence>MGRSAVHALGSARQAAPGGRAKGARELGPGRSLHLRSAPVVGEFFKRLTNGVVFLLAALTFFLVPIGRKTAAQHLVAIVSTPPAREAVSAFAHIARRIAVEARTELDKLRRPPPAQREPKPTTTKVSPPP</sequence>
<protein>
    <submittedName>
        <fullName evidence="3">Uncharacterized protein</fullName>
    </submittedName>
</protein>
<name>A0ABT5CDW7_9BACT</name>
<evidence type="ECO:0000256" key="2">
    <source>
        <dbReference type="SAM" id="Phobius"/>
    </source>
</evidence>
<reference evidence="3 4" key="1">
    <citation type="submission" date="2023-01" db="EMBL/GenBank/DDBJ databases">
        <title>Minimal conservation of predation-associated metabolite biosynthetic gene clusters underscores biosynthetic potential of Myxococcota including descriptions for ten novel species: Archangium lansinium sp. nov., Myxococcus landrumus sp. nov., Nannocystis bai.</title>
        <authorList>
            <person name="Ahearne A."/>
            <person name="Stevens C."/>
            <person name="Dowd S."/>
        </authorList>
    </citation>
    <scope>NUCLEOTIDE SEQUENCE [LARGE SCALE GENOMIC DNA]</scope>
    <source>
        <strain evidence="3 4">WIWO2</strain>
    </source>
</reference>
<organism evidence="3 4">
    <name type="scientific">Sorangium atrum</name>
    <dbReference type="NCBI Taxonomy" id="2995308"/>
    <lineage>
        <taxon>Bacteria</taxon>
        <taxon>Pseudomonadati</taxon>
        <taxon>Myxococcota</taxon>
        <taxon>Polyangia</taxon>
        <taxon>Polyangiales</taxon>
        <taxon>Polyangiaceae</taxon>
        <taxon>Sorangium</taxon>
    </lineage>
</organism>
<dbReference type="Proteomes" id="UP001217485">
    <property type="component" value="Unassembled WGS sequence"/>
</dbReference>
<feature type="region of interest" description="Disordered" evidence="1">
    <location>
        <begin position="1"/>
        <end position="30"/>
    </location>
</feature>
<keyword evidence="2" id="KW-0812">Transmembrane</keyword>
<evidence type="ECO:0000313" key="3">
    <source>
        <dbReference type="EMBL" id="MDC0684631.1"/>
    </source>
</evidence>
<evidence type="ECO:0000313" key="4">
    <source>
        <dbReference type="Proteomes" id="UP001217485"/>
    </source>
</evidence>
<gene>
    <name evidence="3" type="ORF">POL72_43350</name>
</gene>
<feature type="region of interest" description="Disordered" evidence="1">
    <location>
        <begin position="103"/>
        <end position="130"/>
    </location>
</feature>
<feature type="transmembrane region" description="Helical" evidence="2">
    <location>
        <begin position="48"/>
        <end position="66"/>
    </location>
</feature>
<evidence type="ECO:0000256" key="1">
    <source>
        <dbReference type="SAM" id="MobiDB-lite"/>
    </source>
</evidence>
<feature type="compositionally biased region" description="Low complexity" evidence="1">
    <location>
        <begin position="121"/>
        <end position="130"/>
    </location>
</feature>